<comment type="caution">
    <text evidence="1">The sequence shown here is derived from an EMBL/GenBank/DDBJ whole genome shotgun (WGS) entry which is preliminary data.</text>
</comment>
<dbReference type="RefSeq" id="WP_012960720.1">
    <property type="nucleotide sequence ID" value="NZ_CP117835.1"/>
</dbReference>
<protein>
    <submittedName>
        <fullName evidence="1">Uncharacterized protein</fullName>
    </submittedName>
</protein>
<sequence>MSIVVRRAATKDILPIQRLVARAGLSSAGIEHAVAQFLVVENEDEQIIGAVGIEQYEHNALMRSLVLDSPIWTGVLTLEFLQVALAYAKDQDIRTVYMCAKSSSPLFYQLDFKEVKKERIPKAVKQSTHYQQTVDESVRVWACELDD</sequence>
<name>A0AAJ2U1G9_ALKPS</name>
<accession>A0AAJ2U1G9</accession>
<dbReference type="Proteomes" id="UP001285636">
    <property type="component" value="Unassembled WGS sequence"/>
</dbReference>
<dbReference type="EMBL" id="JAWJAY010000003">
    <property type="protein sequence ID" value="MDV2886484.1"/>
    <property type="molecule type" value="Genomic_DNA"/>
</dbReference>
<dbReference type="InterPro" id="IPR016181">
    <property type="entry name" value="Acyl_CoA_acyltransferase"/>
</dbReference>
<evidence type="ECO:0000313" key="1">
    <source>
        <dbReference type="EMBL" id="MDV2886484.1"/>
    </source>
</evidence>
<organism evidence="1 2">
    <name type="scientific">Alkalihalophilus pseudofirmus</name>
    <name type="common">Bacillus pseudofirmus</name>
    <dbReference type="NCBI Taxonomy" id="79885"/>
    <lineage>
        <taxon>Bacteria</taxon>
        <taxon>Bacillati</taxon>
        <taxon>Bacillota</taxon>
        <taxon>Bacilli</taxon>
        <taxon>Bacillales</taxon>
        <taxon>Bacillaceae</taxon>
        <taxon>Alkalihalophilus</taxon>
    </lineage>
</organism>
<reference evidence="1" key="1">
    <citation type="submission" date="2023-10" db="EMBL/GenBank/DDBJ databases">
        <title>Screening of Alkalihalophilus pseudofirmusBZ-TG-HK211 and Its Alleviation of Salt Stress on Rapeseed Growth.</title>
        <authorList>
            <person name="Zhao B."/>
            <person name="Guo T."/>
        </authorList>
    </citation>
    <scope>NUCLEOTIDE SEQUENCE</scope>
    <source>
        <strain evidence="1">BZ-TG-HK211</strain>
    </source>
</reference>
<evidence type="ECO:0000313" key="2">
    <source>
        <dbReference type="Proteomes" id="UP001285636"/>
    </source>
</evidence>
<dbReference type="SUPFAM" id="SSF55729">
    <property type="entry name" value="Acyl-CoA N-acyltransferases (Nat)"/>
    <property type="match status" value="1"/>
</dbReference>
<dbReference type="Gene3D" id="3.40.630.30">
    <property type="match status" value="1"/>
</dbReference>
<proteinExistence type="predicted"/>
<gene>
    <name evidence="1" type="ORF">RYX45_14935</name>
</gene>
<dbReference type="AlphaFoldDB" id="A0AAJ2U1G9"/>